<dbReference type="Pfam" id="PF00982">
    <property type="entry name" value="Glyco_transf_20"/>
    <property type="match status" value="1"/>
</dbReference>
<reference evidence="2 3" key="1">
    <citation type="submission" date="2018-05" db="EMBL/GenBank/DDBJ databases">
        <title>Streptomyces venezuelae.</title>
        <authorList>
            <person name="Kim W."/>
            <person name="Lee N."/>
            <person name="Cho B.-K."/>
        </authorList>
    </citation>
    <scope>NUCLEOTIDE SEQUENCE [LARGE SCALE GENOMIC DNA]</scope>
    <source>
        <strain evidence="2 3">ATCC 14584</strain>
    </source>
</reference>
<evidence type="ECO:0000256" key="1">
    <source>
        <dbReference type="ARBA" id="ARBA00008799"/>
    </source>
</evidence>
<dbReference type="EMBL" id="CP029192">
    <property type="protein sequence ID" value="QES39407.1"/>
    <property type="molecule type" value="Genomic_DNA"/>
</dbReference>
<name>A0A5P2CAL0_STRVZ</name>
<protein>
    <submittedName>
        <fullName evidence="2">Uncharacterized protein</fullName>
    </submittedName>
</protein>
<dbReference type="Gene3D" id="3.40.50.2000">
    <property type="entry name" value="Glycogen Phosphorylase B"/>
    <property type="match status" value="2"/>
</dbReference>
<dbReference type="SUPFAM" id="SSF53756">
    <property type="entry name" value="UDP-Glycosyltransferase/glycogen phosphorylase"/>
    <property type="match status" value="1"/>
</dbReference>
<gene>
    <name evidence="2" type="ORF">DEJ48_31575</name>
</gene>
<dbReference type="PANTHER" id="PTHR10788">
    <property type="entry name" value="TREHALOSE-6-PHOSPHATE SYNTHASE"/>
    <property type="match status" value="1"/>
</dbReference>
<dbReference type="InterPro" id="IPR001830">
    <property type="entry name" value="Glyco_trans_20"/>
</dbReference>
<organism evidence="2 3">
    <name type="scientific">Streptomyces venezuelae</name>
    <dbReference type="NCBI Taxonomy" id="54571"/>
    <lineage>
        <taxon>Bacteria</taxon>
        <taxon>Bacillati</taxon>
        <taxon>Actinomycetota</taxon>
        <taxon>Actinomycetes</taxon>
        <taxon>Kitasatosporales</taxon>
        <taxon>Streptomycetaceae</taxon>
        <taxon>Streptomyces</taxon>
    </lineage>
</organism>
<dbReference type="GO" id="GO:0003825">
    <property type="term" value="F:alpha,alpha-trehalose-phosphate synthase (UDP-forming) activity"/>
    <property type="evidence" value="ECO:0007669"/>
    <property type="project" value="TreeGrafter"/>
</dbReference>
<dbReference type="Proteomes" id="UP000322927">
    <property type="component" value="Chromosome"/>
</dbReference>
<evidence type="ECO:0000313" key="3">
    <source>
        <dbReference type="Proteomes" id="UP000322927"/>
    </source>
</evidence>
<accession>A0A5P2CAL0</accession>
<proteinExistence type="inferred from homology"/>
<dbReference type="PANTHER" id="PTHR10788:SF106">
    <property type="entry name" value="BCDNA.GH08860"/>
    <property type="match status" value="1"/>
</dbReference>
<comment type="similarity">
    <text evidence="1">Belongs to the glycosyltransferase 20 family.</text>
</comment>
<dbReference type="AlphaFoldDB" id="A0A5P2CAL0"/>
<sequence length="501" mass="54425">MTVALRSARGARTADVVLVSDRGPVTFRATPSGPTPERRTGSVTALLDRSARALDGDVYWLAPSASEEDRGAVRDGRFAGLGLGYEFRPVPFRAADYRRYYEDAGVRGLWYALHDLWADLPRGLDDGGPGPLGDGAALRAYQRVNRGVAAAAATYCRPRTVVCFQDYQFATAPGFLRSLLPTQTVGLFVHAAFAGPSALAALPDAARGLLLRGMLAADVLGFQCERWADSFLRFAGEAGHEVDAAAGTVRHAGGRTLVRRYPAPPDQEYLSGVFGAADADRWSGVFGRLREGAGRGARLLVRVDRLDPAKNVLRGFEAFALLLAERPRLRHSVRFVCCLTPSRPAVPEYAWYAARVREAVAAIQRDHPGVLTVYWEEDRVRAMAALREYDVLLVNSVHDGMNLVAQEGVLVNRRDGAVVLSARTGSAERLGAGAVVVDDPRDVRETAAALGRALAMPPDERAARAGRMREPLLATSPESWLRAQLADLAEVRDRRFQGRRS</sequence>
<dbReference type="GO" id="GO:0005992">
    <property type="term" value="P:trehalose biosynthetic process"/>
    <property type="evidence" value="ECO:0007669"/>
    <property type="project" value="InterPro"/>
</dbReference>
<evidence type="ECO:0000313" key="2">
    <source>
        <dbReference type="EMBL" id="QES39407.1"/>
    </source>
</evidence>